<dbReference type="KEGG" id="halu:HUG12_09840"/>
<evidence type="ECO:0000313" key="2">
    <source>
        <dbReference type="EMBL" id="QLG62007.1"/>
    </source>
</evidence>
<sequence length="74" mass="8107">MARPFLESGIGGVLLSKVLSFLDYPYAGWVLGVASLLLVIAMLIVAVAEYQGRQEQRGYRERTRQLVNPAGVPT</sequence>
<gene>
    <name evidence="2" type="ORF">HUG12_09840</name>
</gene>
<keyword evidence="1" id="KW-1133">Transmembrane helix</keyword>
<dbReference type="AlphaFoldDB" id="A0A7D5LAQ2"/>
<keyword evidence="3" id="KW-1185">Reference proteome</keyword>
<keyword evidence="1" id="KW-0812">Transmembrane</keyword>
<keyword evidence="1" id="KW-0472">Membrane</keyword>
<accession>A0A7D5LAQ2</accession>
<protein>
    <submittedName>
        <fullName evidence="2">Uncharacterized protein</fullName>
    </submittedName>
</protein>
<dbReference type="GeneID" id="56037761"/>
<feature type="transmembrane region" description="Helical" evidence="1">
    <location>
        <begin position="26"/>
        <end position="48"/>
    </location>
</feature>
<organism evidence="2 3">
    <name type="scientific">Halorarum salinum</name>
    <dbReference type="NCBI Taxonomy" id="2743089"/>
    <lineage>
        <taxon>Archaea</taxon>
        <taxon>Methanobacteriati</taxon>
        <taxon>Methanobacteriota</taxon>
        <taxon>Stenosarchaea group</taxon>
        <taxon>Halobacteria</taxon>
        <taxon>Halobacteriales</taxon>
        <taxon>Haloferacaceae</taxon>
        <taxon>Halorarum</taxon>
    </lineage>
</organism>
<name>A0A7D5LAQ2_9EURY</name>
<dbReference type="RefSeq" id="WP_179268592.1">
    <property type="nucleotide sequence ID" value="NZ_CP058579.1"/>
</dbReference>
<evidence type="ECO:0000256" key="1">
    <source>
        <dbReference type="SAM" id="Phobius"/>
    </source>
</evidence>
<proteinExistence type="predicted"/>
<dbReference type="EMBL" id="CP058579">
    <property type="protein sequence ID" value="QLG62007.1"/>
    <property type="molecule type" value="Genomic_DNA"/>
</dbReference>
<dbReference type="Proteomes" id="UP000509626">
    <property type="component" value="Chromosome"/>
</dbReference>
<reference evidence="2 3" key="1">
    <citation type="submission" date="2020-06" db="EMBL/GenBank/DDBJ databases">
        <title>NJ-3-1, isolated from saline soil.</title>
        <authorList>
            <person name="Cui H.L."/>
            <person name="Shi X."/>
        </authorList>
    </citation>
    <scope>NUCLEOTIDE SEQUENCE [LARGE SCALE GENOMIC DNA]</scope>
    <source>
        <strain evidence="2 3">NJ-3-1</strain>
    </source>
</reference>
<evidence type="ECO:0000313" key="3">
    <source>
        <dbReference type="Proteomes" id="UP000509626"/>
    </source>
</evidence>